<proteinExistence type="predicted"/>
<accession>A0A0V1MST1</accession>
<evidence type="ECO:0000313" key="2">
    <source>
        <dbReference type="Proteomes" id="UP000054843"/>
    </source>
</evidence>
<reference evidence="1 2" key="1">
    <citation type="submission" date="2015-01" db="EMBL/GenBank/DDBJ databases">
        <title>Evolution of Trichinella species and genotypes.</title>
        <authorList>
            <person name="Korhonen P.K."/>
            <person name="Edoardo P."/>
            <person name="Giuseppe L.R."/>
            <person name="Gasser R.B."/>
        </authorList>
    </citation>
    <scope>NUCLEOTIDE SEQUENCE [LARGE SCALE GENOMIC DNA]</scope>
    <source>
        <strain evidence="1">ISS1980</strain>
    </source>
</reference>
<dbReference type="Proteomes" id="UP000054843">
    <property type="component" value="Unassembled WGS sequence"/>
</dbReference>
<keyword evidence="2" id="KW-1185">Reference proteome</keyword>
<name>A0A0V1MST1_9BILA</name>
<organism evidence="1 2">
    <name type="scientific">Trichinella papuae</name>
    <dbReference type="NCBI Taxonomy" id="268474"/>
    <lineage>
        <taxon>Eukaryota</taxon>
        <taxon>Metazoa</taxon>
        <taxon>Ecdysozoa</taxon>
        <taxon>Nematoda</taxon>
        <taxon>Enoplea</taxon>
        <taxon>Dorylaimia</taxon>
        <taxon>Trichinellida</taxon>
        <taxon>Trichinellidae</taxon>
        <taxon>Trichinella</taxon>
    </lineage>
</organism>
<dbReference type="AlphaFoldDB" id="A0A0V1MST1"/>
<evidence type="ECO:0000313" key="1">
    <source>
        <dbReference type="EMBL" id="KRZ74576.1"/>
    </source>
</evidence>
<gene>
    <name evidence="1" type="ORF">T10_9624</name>
</gene>
<dbReference type="EMBL" id="JYDO01000048">
    <property type="protein sequence ID" value="KRZ74576.1"/>
    <property type="molecule type" value="Genomic_DNA"/>
</dbReference>
<protein>
    <submittedName>
        <fullName evidence="1">Uncharacterized protein</fullName>
    </submittedName>
</protein>
<feature type="non-terminal residue" evidence="1">
    <location>
        <position position="1"/>
    </location>
</feature>
<comment type="caution">
    <text evidence="1">The sequence shown here is derived from an EMBL/GenBank/DDBJ whole genome shotgun (WGS) entry which is preliminary data.</text>
</comment>
<sequence>LTAALSFEELFASGFAGKGGGVLLLLPTLANSKPDVHQCIRMLNEICALRFMNHYSLLFPSGLHMLQLPMMKMQCSKKLYPFYLF</sequence>